<dbReference type="RefSeq" id="YP_001497516.1">
    <property type="nucleotide sequence ID" value="NC_009898.1"/>
</dbReference>
<reference evidence="1 2" key="1">
    <citation type="journal article" date="2007" name="Virology">
        <title>Sequence and annotation of the 369-kb NY-2A and the 345-kb AR158 viruses that infect Chlorella NC64A.</title>
        <authorList>
            <person name="Fitzgerald L.A."/>
            <person name="Graves M.V."/>
            <person name="Li X."/>
            <person name="Feldblyum T."/>
            <person name="Nierman W.C."/>
            <person name="Van Etten J.L."/>
        </authorList>
    </citation>
    <scope>NUCLEOTIDE SEQUENCE [LARGE SCALE GENOMIC DNA]</scope>
    <source>
        <strain evidence="1 2">NY-2A</strain>
    </source>
</reference>
<dbReference type="Proteomes" id="UP000202419">
    <property type="component" value="Segment"/>
</dbReference>
<organism evidence="1 2">
    <name type="scientific">Paramecium bursaria Chlorella virus NY2A</name>
    <name type="common">PBCV-NY2A</name>
    <dbReference type="NCBI Taxonomy" id="46021"/>
    <lineage>
        <taxon>Viruses</taxon>
        <taxon>Varidnaviria</taxon>
        <taxon>Bamfordvirae</taxon>
        <taxon>Nucleocytoviricota</taxon>
        <taxon>Megaviricetes</taxon>
        <taxon>Algavirales</taxon>
        <taxon>Phycodnaviridae</taxon>
        <taxon>Chlorovirus</taxon>
        <taxon>Chlorovirus americanus</taxon>
    </lineage>
</organism>
<dbReference type="GeneID" id="5659478"/>
<accession>A7IWJ5</accession>
<dbReference type="KEGG" id="vg:5659478"/>
<name>A7IWJ5_PBCVN</name>
<dbReference type="EMBL" id="DQ491002">
    <property type="protein sequence ID" value="ABT14719.1"/>
    <property type="molecule type" value="Genomic_DNA"/>
</dbReference>
<evidence type="ECO:0000313" key="2">
    <source>
        <dbReference type="Proteomes" id="UP000202419"/>
    </source>
</evidence>
<sequence length="86" mass="9951">MFIHIRNFLQFGDGTGGYKILDLHFLEVQRFSLRTKDFNDTRRVFVSVFARYFVSTVVGNFSECPRDAGIQSASISFFYMPPDVRA</sequence>
<gene>
    <name evidence="1" type="primary">b320L</name>
    <name evidence="1" type="ORF">NY2A_b320L</name>
</gene>
<keyword evidence="2" id="KW-1185">Reference proteome</keyword>
<proteinExistence type="predicted"/>
<evidence type="ECO:0000313" key="1">
    <source>
        <dbReference type="EMBL" id="ABT14719.1"/>
    </source>
</evidence>
<organismHost>
    <name type="scientific">Chlorella</name>
    <dbReference type="NCBI Taxonomy" id="3071"/>
</organismHost>
<protein>
    <submittedName>
        <fullName evidence="1">Uncharacterized protein b320L</fullName>
    </submittedName>
</protein>